<keyword evidence="11" id="KW-0472">Membrane</keyword>
<evidence type="ECO:0000256" key="11">
    <source>
        <dbReference type="ARBA" id="ARBA00023136"/>
    </source>
</evidence>
<dbReference type="UniPathway" id="UPA00070">
    <property type="reaction ID" value="UER00946"/>
</dbReference>
<dbReference type="EC" id="1.3.5.2" evidence="6"/>
<evidence type="ECO:0000256" key="1">
    <source>
        <dbReference type="ARBA" id="ARBA00001917"/>
    </source>
</evidence>
<dbReference type="SUPFAM" id="SSF51395">
    <property type="entry name" value="FMN-linked oxidoreductases"/>
    <property type="match status" value="1"/>
</dbReference>
<comment type="cofactor">
    <cofactor evidence="1">
        <name>FMN</name>
        <dbReference type="ChEBI" id="CHEBI:58210"/>
    </cofactor>
</comment>
<evidence type="ECO:0000256" key="7">
    <source>
        <dbReference type="ARBA" id="ARBA00022630"/>
    </source>
</evidence>
<keyword evidence="8" id="KW-0288">FMN</keyword>
<dbReference type="InterPro" id="IPR001295">
    <property type="entry name" value="Dihydroorotate_DH_CS"/>
</dbReference>
<keyword evidence="7" id="KW-0285">Flavoprotein</keyword>
<dbReference type="InterPro" id="IPR005719">
    <property type="entry name" value="Dihydroorotate_DH_2"/>
</dbReference>
<dbReference type="InterPro" id="IPR012135">
    <property type="entry name" value="Dihydroorotate_DH_1_2"/>
</dbReference>
<dbReference type="PROSITE" id="PS00912">
    <property type="entry name" value="DHODEHASE_2"/>
    <property type="match status" value="1"/>
</dbReference>
<dbReference type="GO" id="GO:0006207">
    <property type="term" value="P:'de novo' pyrimidine nucleobase biosynthetic process"/>
    <property type="evidence" value="ECO:0007669"/>
    <property type="project" value="InterPro"/>
</dbReference>
<evidence type="ECO:0000256" key="12">
    <source>
        <dbReference type="ARBA" id="ARBA00048639"/>
    </source>
</evidence>
<comment type="catalytic activity">
    <reaction evidence="12">
        <text>(S)-dihydroorotate + a quinone = orotate + a quinol</text>
        <dbReference type="Rhea" id="RHEA:30187"/>
        <dbReference type="ChEBI" id="CHEBI:24646"/>
        <dbReference type="ChEBI" id="CHEBI:30839"/>
        <dbReference type="ChEBI" id="CHEBI:30864"/>
        <dbReference type="ChEBI" id="CHEBI:132124"/>
        <dbReference type="EC" id="1.3.5.2"/>
    </reaction>
</comment>
<accession>A0A382BA81</accession>
<dbReference type="PANTHER" id="PTHR48109">
    <property type="entry name" value="DIHYDROOROTATE DEHYDROGENASE (QUINONE), MITOCHONDRIAL-RELATED"/>
    <property type="match status" value="1"/>
</dbReference>
<evidence type="ECO:0000259" key="13">
    <source>
        <dbReference type="Pfam" id="PF01180"/>
    </source>
</evidence>
<dbReference type="Gene3D" id="3.20.20.70">
    <property type="entry name" value="Aldolase class I"/>
    <property type="match status" value="1"/>
</dbReference>
<name>A0A382BA81_9ZZZZ</name>
<evidence type="ECO:0000256" key="5">
    <source>
        <dbReference type="ARBA" id="ARBA00005359"/>
    </source>
</evidence>
<comment type="subcellular location">
    <subcellularLocation>
        <location evidence="3">Membrane</location>
    </subcellularLocation>
</comment>
<evidence type="ECO:0000256" key="10">
    <source>
        <dbReference type="ARBA" id="ARBA00023002"/>
    </source>
</evidence>
<evidence type="ECO:0000256" key="3">
    <source>
        <dbReference type="ARBA" id="ARBA00004370"/>
    </source>
</evidence>
<protein>
    <recommendedName>
        <fullName evidence="6">dihydroorotate dehydrogenase (quinone)</fullName>
        <ecNumber evidence="6">1.3.5.2</ecNumber>
    </recommendedName>
</protein>
<feature type="domain" description="Dihydroorotate dehydrogenase catalytic" evidence="13">
    <location>
        <begin position="49"/>
        <end position="327"/>
    </location>
</feature>
<comment type="pathway">
    <text evidence="4">Pyrimidine metabolism; UMP biosynthesis via de novo pathway; orotate from (S)-dihydroorotate (quinone route): step 1/1.</text>
</comment>
<sequence>MSLFRFISNNILFKFDPEFIHDVTQVILSNKFAPYLTSLYFTSNTHISKTYIMGEELNSPLALAAGFDKNCSILKVLDKLGFGYIVGGTVTLNPRIGNLKPRIARYVDENSMVNSLGFPNLGVDKIIDNLSKYDLKTPLIMSISGDSISEITQLYKLLSDYCFGFEINISSPNTEKLKYFHDYHNFEDLIKNLNGIKNKPYMIKLPRLKIRDLDQKTKRLYEEYFQILLDYKVDGLVLSNTFPFEDDILKTGKGGLSGKPLYQNTKDLISFASQFFNGKLDIVASGGISTSEEVKELIYEGAKGIQLWTSLIYEGPNVIKRINKELSCE</sequence>
<dbReference type="InterPro" id="IPR050074">
    <property type="entry name" value="DHO_dehydrogenase"/>
</dbReference>
<dbReference type="PROSITE" id="PS00911">
    <property type="entry name" value="DHODEHASE_1"/>
    <property type="match status" value="1"/>
</dbReference>
<dbReference type="Pfam" id="PF01180">
    <property type="entry name" value="DHO_dh"/>
    <property type="match status" value="1"/>
</dbReference>
<evidence type="ECO:0000256" key="4">
    <source>
        <dbReference type="ARBA" id="ARBA00005161"/>
    </source>
</evidence>
<dbReference type="InterPro" id="IPR005720">
    <property type="entry name" value="Dihydroorotate_DH_cat"/>
</dbReference>
<dbReference type="GO" id="GO:0016020">
    <property type="term" value="C:membrane"/>
    <property type="evidence" value="ECO:0007669"/>
    <property type="project" value="UniProtKB-SubCell"/>
</dbReference>
<evidence type="ECO:0000256" key="9">
    <source>
        <dbReference type="ARBA" id="ARBA00022975"/>
    </source>
</evidence>
<evidence type="ECO:0000256" key="6">
    <source>
        <dbReference type="ARBA" id="ARBA00012791"/>
    </source>
</evidence>
<dbReference type="PANTHER" id="PTHR48109:SF4">
    <property type="entry name" value="DIHYDROOROTATE DEHYDROGENASE (QUINONE), MITOCHONDRIAL"/>
    <property type="match status" value="1"/>
</dbReference>
<evidence type="ECO:0000313" key="14">
    <source>
        <dbReference type="EMBL" id="SVB10730.1"/>
    </source>
</evidence>
<keyword evidence="10" id="KW-0560">Oxidoreductase</keyword>
<keyword evidence="9" id="KW-0665">Pyrimidine biosynthesis</keyword>
<dbReference type="InterPro" id="IPR013785">
    <property type="entry name" value="Aldolase_TIM"/>
</dbReference>
<evidence type="ECO:0000256" key="8">
    <source>
        <dbReference type="ARBA" id="ARBA00022643"/>
    </source>
</evidence>
<dbReference type="GO" id="GO:0106430">
    <property type="term" value="F:dihydroorotate dehydrogenase (quinone) activity"/>
    <property type="evidence" value="ECO:0007669"/>
    <property type="project" value="UniProtKB-EC"/>
</dbReference>
<dbReference type="PIRSF" id="PIRSF000164">
    <property type="entry name" value="DHO_oxidase"/>
    <property type="match status" value="1"/>
</dbReference>
<dbReference type="GO" id="GO:0044205">
    <property type="term" value="P:'de novo' UMP biosynthetic process"/>
    <property type="evidence" value="ECO:0007669"/>
    <property type="project" value="UniProtKB-UniPathway"/>
</dbReference>
<dbReference type="EMBL" id="UINC01028904">
    <property type="protein sequence ID" value="SVB10730.1"/>
    <property type="molecule type" value="Genomic_DNA"/>
</dbReference>
<dbReference type="GO" id="GO:0005737">
    <property type="term" value="C:cytoplasm"/>
    <property type="evidence" value="ECO:0007669"/>
    <property type="project" value="InterPro"/>
</dbReference>
<dbReference type="CDD" id="cd04738">
    <property type="entry name" value="DHOD_2_like"/>
    <property type="match status" value="1"/>
</dbReference>
<proteinExistence type="inferred from homology"/>
<reference evidence="14" key="1">
    <citation type="submission" date="2018-05" db="EMBL/GenBank/DDBJ databases">
        <authorList>
            <person name="Lanie J.A."/>
            <person name="Ng W.-L."/>
            <person name="Kazmierczak K.M."/>
            <person name="Andrzejewski T.M."/>
            <person name="Davidsen T.M."/>
            <person name="Wayne K.J."/>
            <person name="Tettelin H."/>
            <person name="Glass J.I."/>
            <person name="Rusch D."/>
            <person name="Podicherti R."/>
            <person name="Tsui H.-C.T."/>
            <person name="Winkler M.E."/>
        </authorList>
    </citation>
    <scope>NUCLEOTIDE SEQUENCE</scope>
</reference>
<organism evidence="14">
    <name type="scientific">marine metagenome</name>
    <dbReference type="NCBI Taxonomy" id="408172"/>
    <lineage>
        <taxon>unclassified sequences</taxon>
        <taxon>metagenomes</taxon>
        <taxon>ecological metagenomes</taxon>
    </lineage>
</organism>
<dbReference type="AlphaFoldDB" id="A0A382BA81"/>
<evidence type="ECO:0000256" key="2">
    <source>
        <dbReference type="ARBA" id="ARBA00003125"/>
    </source>
</evidence>
<comment type="function">
    <text evidence="2">Catalyzes the conversion of dihydroorotate to orotate with quinone as electron acceptor.</text>
</comment>
<comment type="similarity">
    <text evidence="5">Belongs to the dihydroorotate dehydrogenase family. Type 2 subfamily.</text>
</comment>
<gene>
    <name evidence="14" type="ORF">METZ01_LOCUS163584</name>
</gene>